<sequence>MGLRHSSRCLLLRRKMAEADSSERQQPVASPHSQSAQPSPLPKPVSTAHHVPCGPPAPHVAALATCPGRGKIAKFLSPEEMTSRDYYFDSYAHFGIHEEMLKDEVRTLTYRNAMYHNKHVFKDKIVLDVGSGTGILCMFAANAGAKHVYGIECSSISEYSEKIIKSNHLHNVITIFKGKVEEVELPVEKVDIIISEWMGYCLFYESMLNTVIFARDKWLKPGGLMFPDRATLYVVAIEDRQYKDFKIHWWENVYGFDMSCIRNVAIKEPLVDMVDSKQVVTNACLLKGLECVTAAGIATLPFGRCRRGSGVLPTWQEPPAPTGSFNYRPVSNVEPLSGSNSSKVHNHRSTQPPIGAVPALRKPKPAAAPSPPSVPDNSPPATVRKEPRRSPSCPKRTFYAASKAKAKAERVVPRGPRVHIKSHYNYSRHLGAPAPPWRQANPCCTSLRVPDNLARLLRVARTTLEVEPMTIESFQVAAGTSSDLRGATTPPRGGVGLLPIFSSDNVEGRLADEVATCLCYSALGMHGLPGAAIGNNRHPGTGGAHTEREPRLV</sequence>
<feature type="region of interest" description="Disordered" evidence="7">
    <location>
        <begin position="311"/>
        <end position="397"/>
    </location>
</feature>
<dbReference type="PANTHER" id="PTHR11006">
    <property type="entry name" value="PROTEIN ARGININE N-METHYLTRANSFERASE"/>
    <property type="match status" value="1"/>
</dbReference>
<feature type="domain" description="Protein arginine N-methyltransferase" evidence="9">
    <location>
        <begin position="228"/>
        <end position="291"/>
    </location>
</feature>
<reference evidence="11" key="1">
    <citation type="submission" date="2025-08" db="UniProtKB">
        <authorList>
            <consortium name="RefSeq"/>
        </authorList>
    </citation>
    <scope>IDENTIFICATION</scope>
    <source>
        <tissue evidence="11">Muscle</tissue>
    </source>
</reference>
<evidence type="ECO:0000256" key="1">
    <source>
        <dbReference type="ARBA" id="ARBA00011925"/>
    </source>
</evidence>
<dbReference type="Proteomes" id="UP000504611">
    <property type="component" value="Unplaced"/>
</dbReference>
<feature type="domain" description="Methyltransferase" evidence="8">
    <location>
        <begin position="126"/>
        <end position="223"/>
    </location>
</feature>
<feature type="region of interest" description="Disordered" evidence="7">
    <location>
        <begin position="1"/>
        <end position="52"/>
    </location>
</feature>
<dbReference type="EC" id="2.1.1.319" evidence="1"/>
<dbReference type="AlphaFoldDB" id="A0A6I9PRG3"/>
<keyword evidence="10" id="KW-1185">Reference proteome</keyword>
<dbReference type="InterPro" id="IPR041698">
    <property type="entry name" value="Methyltransf_25"/>
</dbReference>
<feature type="compositionally biased region" description="Low complexity" evidence="7">
    <location>
        <begin position="25"/>
        <end position="38"/>
    </location>
</feature>
<name>A0A6I9PRG3_9TELE</name>
<comment type="catalytic activity">
    <reaction evidence="5">
        <text>L-arginyl-[protein] + S-adenosyl-L-methionine = N(omega)-methyl-L-arginyl-[protein] + S-adenosyl-L-homocysteine + H(+)</text>
        <dbReference type="Rhea" id="RHEA:48100"/>
        <dbReference type="Rhea" id="RHEA-COMP:10532"/>
        <dbReference type="Rhea" id="RHEA-COMP:11990"/>
        <dbReference type="ChEBI" id="CHEBI:15378"/>
        <dbReference type="ChEBI" id="CHEBI:29965"/>
        <dbReference type="ChEBI" id="CHEBI:57856"/>
        <dbReference type="ChEBI" id="CHEBI:59789"/>
        <dbReference type="ChEBI" id="CHEBI:65280"/>
    </reaction>
    <physiologicalReaction direction="left-to-right" evidence="5">
        <dbReference type="Rhea" id="RHEA:48101"/>
    </physiologicalReaction>
</comment>
<dbReference type="GO" id="GO:0005886">
    <property type="term" value="C:plasma membrane"/>
    <property type="evidence" value="ECO:0007669"/>
    <property type="project" value="TreeGrafter"/>
</dbReference>
<dbReference type="FunFam" id="3.40.50.150:FF:000003">
    <property type="entry name" value="Blast:Protein arginine N-methyltransferase 1"/>
    <property type="match status" value="1"/>
</dbReference>
<keyword evidence="2 6" id="KW-0489">Methyltransferase</keyword>
<evidence type="ECO:0000313" key="11">
    <source>
        <dbReference type="RefSeq" id="XP_010789868.1"/>
    </source>
</evidence>
<feature type="compositionally biased region" description="Pro residues" evidence="7">
    <location>
        <begin position="366"/>
        <end position="378"/>
    </location>
</feature>
<evidence type="ECO:0000313" key="10">
    <source>
        <dbReference type="Proteomes" id="UP000504611"/>
    </source>
</evidence>
<dbReference type="Pfam" id="PF22528">
    <property type="entry name" value="PRMT_C"/>
    <property type="match status" value="1"/>
</dbReference>
<evidence type="ECO:0000256" key="5">
    <source>
        <dbReference type="ARBA" id="ARBA00049303"/>
    </source>
</evidence>
<keyword evidence="3 6" id="KW-0808">Transferase</keyword>
<proteinExistence type="predicted"/>
<evidence type="ECO:0000259" key="8">
    <source>
        <dbReference type="Pfam" id="PF13649"/>
    </source>
</evidence>
<dbReference type="InterPro" id="IPR055135">
    <property type="entry name" value="PRMT_dom"/>
</dbReference>
<dbReference type="PANTHER" id="PTHR11006:SF47">
    <property type="entry name" value="PROTEIN ARGININE N-METHYLTRANSFERASE 8"/>
    <property type="match status" value="1"/>
</dbReference>
<dbReference type="InterPro" id="IPR025799">
    <property type="entry name" value="Arg_MeTrfase"/>
</dbReference>
<dbReference type="GO" id="GO:0035242">
    <property type="term" value="F:protein-arginine omega-N asymmetric methyltransferase activity"/>
    <property type="evidence" value="ECO:0007669"/>
    <property type="project" value="UniProtKB-EC"/>
</dbReference>
<dbReference type="CDD" id="cd02440">
    <property type="entry name" value="AdoMet_MTases"/>
    <property type="match status" value="1"/>
</dbReference>
<evidence type="ECO:0000256" key="3">
    <source>
        <dbReference type="ARBA" id="ARBA00022679"/>
    </source>
</evidence>
<dbReference type="GO" id="GO:0042054">
    <property type="term" value="F:histone methyltransferase activity"/>
    <property type="evidence" value="ECO:0007669"/>
    <property type="project" value="TreeGrafter"/>
</dbReference>
<dbReference type="GO" id="GO:0032259">
    <property type="term" value="P:methylation"/>
    <property type="evidence" value="ECO:0007669"/>
    <property type="project" value="UniProtKB-KW"/>
</dbReference>
<evidence type="ECO:0000256" key="6">
    <source>
        <dbReference type="PROSITE-ProRule" id="PRU01015"/>
    </source>
</evidence>
<keyword evidence="4 6" id="KW-0949">S-adenosyl-L-methionine</keyword>
<evidence type="ECO:0000259" key="9">
    <source>
        <dbReference type="Pfam" id="PF22528"/>
    </source>
</evidence>
<protein>
    <recommendedName>
        <fullName evidence="1">type I protein arginine methyltransferase</fullName>
        <ecNumber evidence="1">2.1.1.319</ecNumber>
    </recommendedName>
</protein>
<evidence type="ECO:0000256" key="7">
    <source>
        <dbReference type="SAM" id="MobiDB-lite"/>
    </source>
</evidence>
<dbReference type="Gene3D" id="3.40.50.150">
    <property type="entry name" value="Vaccinia Virus protein VP39"/>
    <property type="match status" value="1"/>
</dbReference>
<accession>A0A6I9PRG3</accession>
<dbReference type="PROSITE" id="PS51678">
    <property type="entry name" value="SAM_MT_PRMT"/>
    <property type="match status" value="1"/>
</dbReference>
<dbReference type="OrthoDB" id="7848332at2759"/>
<feature type="compositionally biased region" description="Basic residues" evidence="7">
    <location>
        <begin position="1"/>
        <end position="14"/>
    </location>
</feature>
<dbReference type="FunFam" id="2.70.160.11:FF:000053">
    <property type="entry name" value="Protein arginine N-methyltransferase 1"/>
    <property type="match status" value="1"/>
</dbReference>
<evidence type="ECO:0000256" key="2">
    <source>
        <dbReference type="ARBA" id="ARBA00022603"/>
    </source>
</evidence>
<dbReference type="GeneID" id="104963019"/>
<dbReference type="SUPFAM" id="SSF53335">
    <property type="entry name" value="S-adenosyl-L-methionine-dependent methyltransferases"/>
    <property type="match status" value="1"/>
</dbReference>
<dbReference type="KEGG" id="ncc:104963019"/>
<dbReference type="InterPro" id="IPR029063">
    <property type="entry name" value="SAM-dependent_MTases_sf"/>
</dbReference>
<dbReference type="GO" id="GO:0035241">
    <property type="term" value="F:protein-arginine omega-N monomethyltransferase activity"/>
    <property type="evidence" value="ECO:0007669"/>
    <property type="project" value="TreeGrafter"/>
</dbReference>
<dbReference type="Gene3D" id="2.70.160.11">
    <property type="entry name" value="Hnrnp arginine n-methyltransferase1"/>
    <property type="match status" value="1"/>
</dbReference>
<evidence type="ECO:0000256" key="4">
    <source>
        <dbReference type="ARBA" id="ARBA00022691"/>
    </source>
</evidence>
<gene>
    <name evidence="11" type="primary">LOC104963019</name>
</gene>
<dbReference type="Pfam" id="PF13649">
    <property type="entry name" value="Methyltransf_25"/>
    <property type="match status" value="1"/>
</dbReference>
<dbReference type="RefSeq" id="XP_010789868.1">
    <property type="nucleotide sequence ID" value="XM_010791566.1"/>
</dbReference>
<organism evidence="10 11">
    <name type="scientific">Notothenia coriiceps</name>
    <name type="common">black rockcod</name>
    <dbReference type="NCBI Taxonomy" id="8208"/>
    <lineage>
        <taxon>Eukaryota</taxon>
        <taxon>Metazoa</taxon>
        <taxon>Chordata</taxon>
        <taxon>Craniata</taxon>
        <taxon>Vertebrata</taxon>
        <taxon>Euteleostomi</taxon>
        <taxon>Actinopterygii</taxon>
        <taxon>Neopterygii</taxon>
        <taxon>Teleostei</taxon>
        <taxon>Neoteleostei</taxon>
        <taxon>Acanthomorphata</taxon>
        <taxon>Eupercaria</taxon>
        <taxon>Perciformes</taxon>
        <taxon>Notothenioidei</taxon>
        <taxon>Nototheniidae</taxon>
        <taxon>Notothenia</taxon>
    </lineage>
</organism>